<reference evidence="2 3" key="1">
    <citation type="journal article" date="2016" name="Nat. Commun.">
        <title>Thousands of microbial genomes shed light on interconnected biogeochemical processes in an aquifer system.</title>
        <authorList>
            <person name="Anantharaman K."/>
            <person name="Brown C.T."/>
            <person name="Hug L.A."/>
            <person name="Sharon I."/>
            <person name="Castelle C.J."/>
            <person name="Probst A.J."/>
            <person name="Thomas B.C."/>
            <person name="Singh A."/>
            <person name="Wilkins M.J."/>
            <person name="Karaoz U."/>
            <person name="Brodie E.L."/>
            <person name="Williams K.H."/>
            <person name="Hubbard S.S."/>
            <person name="Banfield J.F."/>
        </authorList>
    </citation>
    <scope>NUCLEOTIDE SEQUENCE [LARGE SCALE GENOMIC DNA]</scope>
</reference>
<dbReference type="STRING" id="1802274.A3J58_03630"/>
<keyword evidence="1" id="KW-0472">Membrane</keyword>
<evidence type="ECO:0000313" key="3">
    <source>
        <dbReference type="Proteomes" id="UP000178510"/>
    </source>
</evidence>
<name>A0A1G2KYB9_9BACT</name>
<comment type="caution">
    <text evidence="2">The sequence shown here is derived from an EMBL/GenBank/DDBJ whole genome shotgun (WGS) entry which is preliminary data.</text>
</comment>
<proteinExistence type="predicted"/>
<evidence type="ECO:0000256" key="1">
    <source>
        <dbReference type="SAM" id="Phobius"/>
    </source>
</evidence>
<keyword evidence="1" id="KW-0812">Transmembrane</keyword>
<accession>A0A1G2KYB9</accession>
<feature type="transmembrane region" description="Helical" evidence="1">
    <location>
        <begin position="14"/>
        <end position="32"/>
    </location>
</feature>
<dbReference type="Proteomes" id="UP000178510">
    <property type="component" value="Unassembled WGS sequence"/>
</dbReference>
<evidence type="ECO:0008006" key="4">
    <source>
        <dbReference type="Google" id="ProtNLM"/>
    </source>
</evidence>
<dbReference type="EMBL" id="MHQM01000026">
    <property type="protein sequence ID" value="OHA03459.1"/>
    <property type="molecule type" value="Genomic_DNA"/>
</dbReference>
<dbReference type="AlphaFoldDB" id="A0A1G2KYB9"/>
<protein>
    <recommendedName>
        <fullName evidence="4">ABC transmembrane type-1 domain-containing protein</fullName>
    </recommendedName>
</protein>
<keyword evidence="1" id="KW-1133">Transmembrane helix</keyword>
<organism evidence="2 3">
    <name type="scientific">Candidatus Sungbacteria bacterium RIFCSPHIGHO2_02_FULL_52_23</name>
    <dbReference type="NCBI Taxonomy" id="1802274"/>
    <lineage>
        <taxon>Bacteria</taxon>
        <taxon>Candidatus Sungiibacteriota</taxon>
    </lineage>
</organism>
<gene>
    <name evidence="2" type="ORF">A3J58_03630</name>
</gene>
<sequence length="61" mass="6732">MYLTVSRLKIISDIFRDIAQVFFVSVLVGPIVSGETSILIIMAGLALALGCWYTSILLQRD</sequence>
<evidence type="ECO:0000313" key="2">
    <source>
        <dbReference type="EMBL" id="OHA03459.1"/>
    </source>
</evidence>